<dbReference type="RefSeq" id="WP_223909226.1">
    <property type="nucleotide sequence ID" value="NZ_AP025017.1"/>
</dbReference>
<accession>A0ABN6K7N4</accession>
<reference evidence="1 2" key="1">
    <citation type="submission" date="2021-08" db="EMBL/GenBank/DDBJ databases">
        <title>Whole genome sequence of novel Actinomyces species strain MAS-1.</title>
        <authorList>
            <person name="Saito M."/>
            <person name="Kuwahara N."/>
            <person name="Takizawa T."/>
            <person name="Gotouda H."/>
            <person name="Ochiai T."/>
        </authorList>
    </citation>
    <scope>NUCLEOTIDE SEQUENCE [LARGE SCALE GENOMIC DNA]</scope>
    <source>
        <strain evidence="1 2">MAS-1</strain>
    </source>
</reference>
<evidence type="ECO:0000313" key="2">
    <source>
        <dbReference type="Proteomes" id="UP000824496"/>
    </source>
</evidence>
<keyword evidence="2" id="KW-1185">Reference proteome</keyword>
<name>A0ABN6K7N4_9ACTO</name>
<evidence type="ECO:0000313" key="1">
    <source>
        <dbReference type="EMBL" id="BDA65659.1"/>
    </source>
</evidence>
<dbReference type="EMBL" id="AP025017">
    <property type="protein sequence ID" value="BDA65659.1"/>
    <property type="molecule type" value="Genomic_DNA"/>
</dbReference>
<protein>
    <submittedName>
        <fullName evidence="1">Uncharacterized protein</fullName>
    </submittedName>
</protein>
<dbReference type="Proteomes" id="UP000824496">
    <property type="component" value="Chromosome"/>
</dbReference>
<organism evidence="1 2">
    <name type="scientific">Actinomyces capricornis</name>
    <dbReference type="NCBI Taxonomy" id="2755559"/>
    <lineage>
        <taxon>Bacteria</taxon>
        <taxon>Bacillati</taxon>
        <taxon>Actinomycetota</taxon>
        <taxon>Actinomycetes</taxon>
        <taxon>Actinomycetales</taxon>
        <taxon>Actinomycetaceae</taxon>
        <taxon>Actinomyces</taxon>
    </lineage>
</organism>
<sequence>MTRLEVSGSLAKGALQHEAPAVIRMFLRILLGRAVLVGAFVGDSDTRVPGPVLLAARAPEGRAPELRSQAAGKGERLGWAYADTC</sequence>
<proteinExistence type="predicted"/>
<gene>
    <name evidence="1" type="ORF">MANAM107_24930</name>
</gene>